<feature type="transmembrane region" description="Helical" evidence="1">
    <location>
        <begin position="6"/>
        <end position="25"/>
    </location>
</feature>
<name>A0A4U8Q3Y4_9FIRM</name>
<keyword evidence="1" id="KW-1133">Transmembrane helix</keyword>
<proteinExistence type="predicted"/>
<organism evidence="2 3">
    <name type="scientific">Robinsoniella peoriensis</name>
    <dbReference type="NCBI Taxonomy" id="180332"/>
    <lineage>
        <taxon>Bacteria</taxon>
        <taxon>Bacillati</taxon>
        <taxon>Bacillota</taxon>
        <taxon>Clostridia</taxon>
        <taxon>Lachnospirales</taxon>
        <taxon>Lachnospiraceae</taxon>
        <taxon>Robinsoniella</taxon>
    </lineage>
</organism>
<gene>
    <name evidence="2" type="ORF">DSM106044_03702</name>
</gene>
<dbReference type="RefSeq" id="WP_138003323.1">
    <property type="nucleotide sequence ID" value="NZ_QGQD01000069.1"/>
</dbReference>
<evidence type="ECO:0000313" key="3">
    <source>
        <dbReference type="Proteomes" id="UP000306509"/>
    </source>
</evidence>
<evidence type="ECO:0008006" key="4">
    <source>
        <dbReference type="Google" id="ProtNLM"/>
    </source>
</evidence>
<dbReference type="STRING" id="180332.GCA_000797495_01121"/>
<dbReference type="Proteomes" id="UP000306509">
    <property type="component" value="Unassembled WGS sequence"/>
</dbReference>
<evidence type="ECO:0000256" key="1">
    <source>
        <dbReference type="SAM" id="Phobius"/>
    </source>
</evidence>
<protein>
    <recommendedName>
        <fullName evidence="4">Bacterial Ig-like domain (Group 3)</fullName>
    </recommendedName>
</protein>
<keyword evidence="1" id="KW-0812">Transmembrane</keyword>
<reference evidence="2 3" key="1">
    <citation type="journal article" date="2019" name="Anaerobe">
        <title>Detection of Robinsoniella peoriensis in multiple bone samples of a trauma patient.</title>
        <authorList>
            <person name="Schrottner P."/>
            <person name="Hartwich K."/>
            <person name="Bunk B."/>
            <person name="Schober I."/>
            <person name="Helbig S."/>
            <person name="Rudolph W.W."/>
            <person name="Gunzer F."/>
        </authorList>
    </citation>
    <scope>NUCLEOTIDE SEQUENCE [LARGE SCALE GENOMIC DNA]</scope>
    <source>
        <strain evidence="2 3">DSM 106044</strain>
    </source>
</reference>
<keyword evidence="1" id="KW-0472">Membrane</keyword>
<sequence>MKWLKYVMRILFACSVICMVVYLFIQIKNEDLREPVLSCNPTEIKASIHDSQKVLLKGVTAMDPEEGDLTDSVFLEGIKKNPEGDQQEFTATYVSIDKAGNIGKTSRKLEYTDYNSPHFNIDSPLRFSKSTAIDLMSIVHANDCIDGDISAFVKVTGDDIFKEDIESGIYKCSLEVENSLGDTAVLPVSVEIYEDSYEKTAFEPQIYLKQYILYMKKGEQLNPADFVAYLKDGSVKQIERGSVSEGENTESQLLEKAGEWISIADISYKSNVDTTKKGNYSVIYNYTSKETGYSGNAELIVVVE</sequence>
<evidence type="ECO:0000313" key="2">
    <source>
        <dbReference type="EMBL" id="TLC99499.1"/>
    </source>
</evidence>
<dbReference type="EMBL" id="QGQD01000069">
    <property type="protein sequence ID" value="TLC99499.1"/>
    <property type="molecule type" value="Genomic_DNA"/>
</dbReference>
<dbReference type="AlphaFoldDB" id="A0A4U8Q3Y4"/>
<comment type="caution">
    <text evidence="2">The sequence shown here is derived from an EMBL/GenBank/DDBJ whole genome shotgun (WGS) entry which is preliminary data.</text>
</comment>
<accession>A0A4U8Q3Y4</accession>
<keyword evidence="3" id="KW-1185">Reference proteome</keyword>